<dbReference type="Pfam" id="PF18893">
    <property type="entry name" value="DUF5652"/>
    <property type="match status" value="1"/>
</dbReference>
<feature type="transmembrane region" description="Helical" evidence="1">
    <location>
        <begin position="12"/>
        <end position="35"/>
    </location>
</feature>
<name>A0A2H0RDZ6_9BACT</name>
<gene>
    <name evidence="3" type="ORF">COV23_02005</name>
</gene>
<evidence type="ECO:0000256" key="1">
    <source>
        <dbReference type="SAM" id="Phobius"/>
    </source>
</evidence>
<evidence type="ECO:0000313" key="3">
    <source>
        <dbReference type="EMBL" id="PIR44025.1"/>
    </source>
</evidence>
<dbReference type="InterPro" id="IPR043712">
    <property type="entry name" value="DUF5652"/>
</dbReference>
<proteinExistence type="predicted"/>
<comment type="caution">
    <text evidence="3">The sequence shown here is derived from an EMBL/GenBank/DDBJ whole genome shotgun (WGS) entry which is preliminary data.</text>
</comment>
<evidence type="ECO:0000313" key="4">
    <source>
        <dbReference type="Proteomes" id="UP000231602"/>
    </source>
</evidence>
<evidence type="ECO:0000259" key="2">
    <source>
        <dbReference type="Pfam" id="PF18893"/>
    </source>
</evidence>
<dbReference type="Proteomes" id="UP000231602">
    <property type="component" value="Unassembled WGS sequence"/>
</dbReference>
<keyword evidence="1" id="KW-0472">Membrane</keyword>
<dbReference type="AlphaFoldDB" id="A0A2H0RDZ6"/>
<keyword evidence="1" id="KW-0812">Transmembrane</keyword>
<dbReference type="EMBL" id="PCXV01000033">
    <property type="protein sequence ID" value="PIR44025.1"/>
    <property type="molecule type" value="Genomic_DNA"/>
</dbReference>
<sequence length="80" mass="9217">MIKQFLTQNPNIKIAGPYIAIFAVLFAVLMVWSIIWKGLALWKAAKNGSIKWFIVLLVVNTMGILEILYIYVFSKRSNRE</sequence>
<accession>A0A2H0RDZ6</accession>
<keyword evidence="1" id="KW-1133">Transmembrane helix</keyword>
<feature type="transmembrane region" description="Helical" evidence="1">
    <location>
        <begin position="50"/>
        <end position="72"/>
    </location>
</feature>
<organism evidence="3 4">
    <name type="scientific">Candidatus Wolfebacteria bacterium CG10_big_fil_rev_8_21_14_0_10_31_9</name>
    <dbReference type="NCBI Taxonomy" id="1975070"/>
    <lineage>
        <taxon>Bacteria</taxon>
        <taxon>Candidatus Wolfeibacteriota</taxon>
    </lineage>
</organism>
<reference evidence="3 4" key="1">
    <citation type="submission" date="2017-09" db="EMBL/GenBank/DDBJ databases">
        <title>Depth-based differentiation of microbial function through sediment-hosted aquifers and enrichment of novel symbionts in the deep terrestrial subsurface.</title>
        <authorList>
            <person name="Probst A.J."/>
            <person name="Ladd B."/>
            <person name="Jarett J.K."/>
            <person name="Geller-Mcgrath D.E."/>
            <person name="Sieber C.M."/>
            <person name="Emerson J.B."/>
            <person name="Anantharaman K."/>
            <person name="Thomas B.C."/>
            <person name="Malmstrom R."/>
            <person name="Stieglmeier M."/>
            <person name="Klingl A."/>
            <person name="Woyke T."/>
            <person name="Ryan C.M."/>
            <person name="Banfield J.F."/>
        </authorList>
    </citation>
    <scope>NUCLEOTIDE SEQUENCE [LARGE SCALE GENOMIC DNA]</scope>
    <source>
        <strain evidence="3">CG10_big_fil_rev_8_21_14_0_10_31_9</strain>
    </source>
</reference>
<feature type="domain" description="DUF5652" evidence="2">
    <location>
        <begin position="23"/>
        <end position="78"/>
    </location>
</feature>
<protein>
    <recommendedName>
        <fullName evidence="2">DUF5652 domain-containing protein</fullName>
    </recommendedName>
</protein>